<evidence type="ECO:0000313" key="4">
    <source>
        <dbReference type="Proteomes" id="UP000276834"/>
    </source>
</evidence>
<dbReference type="CDD" id="cd00073">
    <property type="entry name" value="H15"/>
    <property type="match status" value="1"/>
</dbReference>
<keyword evidence="4" id="KW-1185">Reference proteome</keyword>
<dbReference type="GO" id="GO:0000786">
    <property type="term" value="C:nucleosome"/>
    <property type="evidence" value="ECO:0007669"/>
    <property type="project" value="InterPro"/>
</dbReference>
<dbReference type="SUPFAM" id="SSF46785">
    <property type="entry name" value="Winged helix' DNA-binding domain"/>
    <property type="match status" value="1"/>
</dbReference>
<dbReference type="SMART" id="SM00526">
    <property type="entry name" value="H15"/>
    <property type="match status" value="1"/>
</dbReference>
<name>A0A3L8RWY6_CHLGU</name>
<feature type="region of interest" description="Disordered" evidence="1">
    <location>
        <begin position="1"/>
        <end position="34"/>
    </location>
</feature>
<organism evidence="3 4">
    <name type="scientific">Chloebia gouldiae</name>
    <name type="common">Gouldian finch</name>
    <name type="synonym">Erythrura gouldiae</name>
    <dbReference type="NCBI Taxonomy" id="44316"/>
    <lineage>
        <taxon>Eukaryota</taxon>
        <taxon>Metazoa</taxon>
        <taxon>Chordata</taxon>
        <taxon>Craniata</taxon>
        <taxon>Vertebrata</taxon>
        <taxon>Euteleostomi</taxon>
        <taxon>Archelosauria</taxon>
        <taxon>Archosauria</taxon>
        <taxon>Dinosauria</taxon>
        <taxon>Saurischia</taxon>
        <taxon>Theropoda</taxon>
        <taxon>Coelurosauria</taxon>
        <taxon>Aves</taxon>
        <taxon>Neognathae</taxon>
        <taxon>Neoaves</taxon>
        <taxon>Telluraves</taxon>
        <taxon>Australaves</taxon>
        <taxon>Passeriformes</taxon>
        <taxon>Passeroidea</taxon>
        <taxon>Passeridae</taxon>
        <taxon>Chloebia</taxon>
    </lineage>
</organism>
<dbReference type="STRING" id="44316.ENSEGOP00005018161"/>
<feature type="compositionally biased region" description="Basic and acidic residues" evidence="1">
    <location>
        <begin position="104"/>
        <end position="113"/>
    </location>
</feature>
<feature type="region of interest" description="Disordered" evidence="1">
    <location>
        <begin position="88"/>
        <end position="141"/>
    </location>
</feature>
<proteinExistence type="predicted"/>
<dbReference type="InterPro" id="IPR036388">
    <property type="entry name" value="WH-like_DNA-bd_sf"/>
</dbReference>
<reference evidence="3 4" key="1">
    <citation type="journal article" date="2018" name="Proc. R. Soc. B">
        <title>A non-coding region near Follistatin controls head colour polymorphism in the Gouldian finch.</title>
        <authorList>
            <person name="Toomey M.B."/>
            <person name="Marques C.I."/>
            <person name="Andrade P."/>
            <person name="Araujo P.M."/>
            <person name="Sabatino S."/>
            <person name="Gazda M.A."/>
            <person name="Afonso S."/>
            <person name="Lopes R.J."/>
            <person name="Corbo J.C."/>
            <person name="Carneiro M."/>
        </authorList>
    </citation>
    <scope>NUCLEOTIDE SEQUENCE [LARGE SCALE GENOMIC DNA]</scope>
    <source>
        <strain evidence="3">Red01</strain>
        <tissue evidence="3">Muscle</tissue>
    </source>
</reference>
<dbReference type="InterPro" id="IPR036390">
    <property type="entry name" value="WH_DNA-bd_sf"/>
</dbReference>
<dbReference type="Proteomes" id="UP000276834">
    <property type="component" value="Unassembled WGS sequence"/>
</dbReference>
<feature type="compositionally biased region" description="Low complexity" evidence="1">
    <location>
        <begin position="1"/>
        <end position="13"/>
    </location>
</feature>
<evidence type="ECO:0000313" key="3">
    <source>
        <dbReference type="EMBL" id="RLV88679.1"/>
    </source>
</evidence>
<evidence type="ECO:0000256" key="1">
    <source>
        <dbReference type="SAM" id="MobiDB-lite"/>
    </source>
</evidence>
<dbReference type="GO" id="GO:0006334">
    <property type="term" value="P:nucleosome assembly"/>
    <property type="evidence" value="ECO:0007669"/>
    <property type="project" value="InterPro"/>
</dbReference>
<dbReference type="InterPro" id="IPR005818">
    <property type="entry name" value="Histone_H1/H5_H15"/>
</dbReference>
<dbReference type="OrthoDB" id="9634976at2759"/>
<gene>
    <name evidence="3" type="ORF">DV515_00015405</name>
</gene>
<sequence length="141" mass="14937">MPTAAASAPSTKAATKKPKKAVSGSKGWEPAGPSITELITKAVSTSKEHKGLSLAMLRKALAASGYNVENKSCSKLGLKSLMSNGTLVQTKGLGDSGSFKVNKKLGETKEKATKKNQLPCPRSQRPRGPPAWPRIPRKQQQ</sequence>
<feature type="domain" description="H15" evidence="2">
    <location>
        <begin position="31"/>
        <end position="103"/>
    </location>
</feature>
<dbReference type="GO" id="GO:0003677">
    <property type="term" value="F:DNA binding"/>
    <property type="evidence" value="ECO:0007669"/>
    <property type="project" value="InterPro"/>
</dbReference>
<dbReference type="Gene3D" id="1.10.10.10">
    <property type="entry name" value="Winged helix-like DNA-binding domain superfamily/Winged helix DNA-binding domain"/>
    <property type="match status" value="1"/>
</dbReference>
<dbReference type="EMBL" id="QUSF01000180">
    <property type="protein sequence ID" value="RLV88679.1"/>
    <property type="molecule type" value="Genomic_DNA"/>
</dbReference>
<dbReference type="PROSITE" id="PS51504">
    <property type="entry name" value="H15"/>
    <property type="match status" value="1"/>
</dbReference>
<protein>
    <recommendedName>
        <fullName evidence="2">H15 domain-containing protein</fullName>
    </recommendedName>
</protein>
<dbReference type="Pfam" id="PF00538">
    <property type="entry name" value="Linker_histone"/>
    <property type="match status" value="1"/>
</dbReference>
<comment type="caution">
    <text evidence="3">The sequence shown here is derived from an EMBL/GenBank/DDBJ whole genome shotgun (WGS) entry which is preliminary data.</text>
</comment>
<dbReference type="AlphaFoldDB" id="A0A3L8RWY6"/>
<accession>A0A3L8RWY6</accession>
<evidence type="ECO:0000259" key="2">
    <source>
        <dbReference type="PROSITE" id="PS51504"/>
    </source>
</evidence>